<dbReference type="InterPro" id="IPR000073">
    <property type="entry name" value="AB_hydrolase_1"/>
</dbReference>
<dbReference type="PRINTS" id="PR00111">
    <property type="entry name" value="ABHYDROLASE"/>
</dbReference>
<reference evidence="2 3" key="1">
    <citation type="submission" date="2018-01" db="EMBL/GenBank/DDBJ databases">
        <title>Whole genome analyses suggest that Burkholderia sensu lato contains two further novel genera in the rhizoxinica-symbiotica group Mycetohabitans gen. nov., and Trinickia gen. nov.: implications for the evolution of diazotrophy and nodulation in the Burkholderiaceae.</title>
        <authorList>
            <person name="Estrada-de los Santos P."/>
            <person name="Palmer M."/>
            <person name="Chavez-Ramirez B."/>
            <person name="Beukes C."/>
            <person name="Steenkamp E.T."/>
            <person name="Hirsch A.M."/>
            <person name="Manyaka P."/>
            <person name="Maluk M."/>
            <person name="Lafos M."/>
            <person name="Crook M."/>
            <person name="Gross E."/>
            <person name="Simon M.F."/>
            <person name="Bueno dos Reis Junior F."/>
            <person name="Poole P.S."/>
            <person name="Venter S.N."/>
            <person name="James E.K."/>
        </authorList>
    </citation>
    <scope>NUCLEOTIDE SEQUENCE [LARGE SCALE GENOMIC DNA]</scope>
    <source>
        <strain evidence="2 3">GP25-8</strain>
    </source>
</reference>
<keyword evidence="3" id="KW-1185">Reference proteome</keyword>
<evidence type="ECO:0000313" key="2">
    <source>
        <dbReference type="EMBL" id="PMS19572.1"/>
    </source>
</evidence>
<evidence type="ECO:0000259" key="1">
    <source>
        <dbReference type="Pfam" id="PF00561"/>
    </source>
</evidence>
<dbReference type="InterPro" id="IPR029058">
    <property type="entry name" value="AB_hydrolase_fold"/>
</dbReference>
<dbReference type="EMBL" id="PNYB01000021">
    <property type="protein sequence ID" value="PMS19572.1"/>
    <property type="molecule type" value="Genomic_DNA"/>
</dbReference>
<feature type="domain" description="AB hydrolase-1" evidence="1">
    <location>
        <begin position="26"/>
        <end position="246"/>
    </location>
</feature>
<dbReference type="Proteomes" id="UP000235347">
    <property type="component" value="Unassembled WGS sequence"/>
</dbReference>
<name>A0A2N7VR01_9BURK</name>
<dbReference type="PANTHER" id="PTHR43433">
    <property type="entry name" value="HYDROLASE, ALPHA/BETA FOLD FAMILY PROTEIN"/>
    <property type="match status" value="1"/>
</dbReference>
<dbReference type="InterPro" id="IPR050471">
    <property type="entry name" value="AB_hydrolase"/>
</dbReference>
<sequence length="266" mass="28764">MEGLSFFTTGDGARMAYRFDGRADAPVLMLSNSIATSLHMWDGVMPDLAEHFRVLRYDTRGNGASDAPAGAYSLDRLGRDVIELLDGLGLERVHFLGLSLGGFIGQWLGVRAPERIDRLVLSNTSAHLGPPQEFDRRIAELTGDVDMQAIAEGFIRNWFPSSMVDARLPVVESFREMVLQTSPQGLAGSYAAVRDTDLSRIVTLVTRPTLVISGEHDNVTAASHGEAIAAAIPGARYLVLPCVHLPNVESERAFVDAVRAFLSGAA</sequence>
<gene>
    <name evidence="2" type="ORF">C0Z19_21305</name>
</gene>
<dbReference type="PANTHER" id="PTHR43433:SF5">
    <property type="entry name" value="AB HYDROLASE-1 DOMAIN-CONTAINING PROTEIN"/>
    <property type="match status" value="1"/>
</dbReference>
<organism evidence="2 3">
    <name type="scientific">Trinickia soli</name>
    <dbReference type="NCBI Taxonomy" id="380675"/>
    <lineage>
        <taxon>Bacteria</taxon>
        <taxon>Pseudomonadati</taxon>
        <taxon>Pseudomonadota</taxon>
        <taxon>Betaproteobacteria</taxon>
        <taxon>Burkholderiales</taxon>
        <taxon>Burkholderiaceae</taxon>
        <taxon>Trinickia</taxon>
    </lineage>
</organism>
<comment type="caution">
    <text evidence="2">The sequence shown here is derived from an EMBL/GenBank/DDBJ whole genome shotgun (WGS) entry which is preliminary data.</text>
</comment>
<accession>A0A2N7VR01</accession>
<dbReference type="RefSeq" id="WP_102611821.1">
    <property type="nucleotide sequence ID" value="NZ_CADIKD010000018.1"/>
</dbReference>
<protein>
    <submittedName>
        <fullName evidence="2">3-oxoadipate enol-lactonase</fullName>
    </submittedName>
</protein>
<dbReference type="Pfam" id="PF00561">
    <property type="entry name" value="Abhydrolase_1"/>
    <property type="match status" value="1"/>
</dbReference>
<proteinExistence type="predicted"/>
<dbReference type="SUPFAM" id="SSF53474">
    <property type="entry name" value="alpha/beta-Hydrolases"/>
    <property type="match status" value="1"/>
</dbReference>
<dbReference type="Gene3D" id="3.40.50.1820">
    <property type="entry name" value="alpha/beta hydrolase"/>
    <property type="match status" value="1"/>
</dbReference>
<evidence type="ECO:0000313" key="3">
    <source>
        <dbReference type="Proteomes" id="UP000235347"/>
    </source>
</evidence>
<dbReference type="AlphaFoldDB" id="A0A2N7VR01"/>